<keyword evidence="3" id="KW-1185">Reference proteome</keyword>
<evidence type="ECO:0000313" key="3">
    <source>
        <dbReference type="Proteomes" id="UP001183824"/>
    </source>
</evidence>
<name>A0ABU2VIQ0_9ACTN</name>
<dbReference type="EMBL" id="JAVREZ010000015">
    <property type="protein sequence ID" value="MDT0485456.1"/>
    <property type="molecule type" value="Genomic_DNA"/>
</dbReference>
<dbReference type="Proteomes" id="UP001183824">
    <property type="component" value="Unassembled WGS sequence"/>
</dbReference>
<comment type="caution">
    <text evidence="2">The sequence shown here is derived from an EMBL/GenBank/DDBJ whole genome shotgun (WGS) entry which is preliminary data.</text>
</comment>
<organism evidence="2 3">
    <name type="scientific">Streptomyces doebereineriae</name>
    <dbReference type="NCBI Taxonomy" id="3075528"/>
    <lineage>
        <taxon>Bacteria</taxon>
        <taxon>Bacillati</taxon>
        <taxon>Actinomycetota</taxon>
        <taxon>Actinomycetes</taxon>
        <taxon>Kitasatosporales</taxon>
        <taxon>Streptomycetaceae</taxon>
        <taxon>Streptomyces</taxon>
    </lineage>
</organism>
<evidence type="ECO:0000256" key="1">
    <source>
        <dbReference type="SAM" id="MobiDB-lite"/>
    </source>
</evidence>
<sequence>MNGIPPAFQHLHARVVDAEATTRALWEDNDRLRERVAVYAQVIHELRTELDRRTDTSTQRSPVRSLPTSIT</sequence>
<reference evidence="3" key="1">
    <citation type="submission" date="2023-07" db="EMBL/GenBank/DDBJ databases">
        <title>30 novel species of actinomycetes from the DSMZ collection.</title>
        <authorList>
            <person name="Nouioui I."/>
        </authorList>
    </citation>
    <scope>NUCLEOTIDE SEQUENCE [LARGE SCALE GENOMIC DNA]</scope>
    <source>
        <strain evidence="3">DSM 41640</strain>
    </source>
</reference>
<protein>
    <submittedName>
        <fullName evidence="2">Uncharacterized protein</fullName>
    </submittedName>
</protein>
<feature type="compositionally biased region" description="Polar residues" evidence="1">
    <location>
        <begin position="56"/>
        <end position="71"/>
    </location>
</feature>
<proteinExistence type="predicted"/>
<feature type="region of interest" description="Disordered" evidence="1">
    <location>
        <begin position="49"/>
        <end position="71"/>
    </location>
</feature>
<gene>
    <name evidence="2" type="ORF">RNB18_35760</name>
</gene>
<dbReference type="RefSeq" id="WP_311718226.1">
    <property type="nucleotide sequence ID" value="NZ_JAVREZ010000015.1"/>
</dbReference>
<evidence type="ECO:0000313" key="2">
    <source>
        <dbReference type="EMBL" id="MDT0485456.1"/>
    </source>
</evidence>
<accession>A0ABU2VIQ0</accession>